<reference evidence="4" key="1">
    <citation type="journal article" date="2019" name="Int. J. Syst. Evol. Microbiol.">
        <title>The Global Catalogue of Microorganisms (GCM) 10K type strain sequencing project: providing services to taxonomists for standard genome sequencing and annotation.</title>
        <authorList>
            <consortium name="The Broad Institute Genomics Platform"/>
            <consortium name="The Broad Institute Genome Sequencing Center for Infectious Disease"/>
            <person name="Wu L."/>
            <person name="Ma J."/>
        </authorList>
    </citation>
    <scope>NUCLEOTIDE SEQUENCE [LARGE SCALE GENOMIC DNA]</scope>
    <source>
        <strain evidence="4">JCM 15900</strain>
    </source>
</reference>
<evidence type="ECO:0000259" key="2">
    <source>
        <dbReference type="Pfam" id="PF04909"/>
    </source>
</evidence>
<accession>A0ABP5I580</accession>
<evidence type="ECO:0000313" key="4">
    <source>
        <dbReference type="Proteomes" id="UP001500984"/>
    </source>
</evidence>
<comment type="similarity">
    <text evidence="1">Belongs to the metallo-dependent hydrolases superfamily.</text>
</comment>
<evidence type="ECO:0000313" key="3">
    <source>
        <dbReference type="EMBL" id="GAA2094142.1"/>
    </source>
</evidence>
<keyword evidence="4" id="KW-1185">Reference proteome</keyword>
<name>A0ABP5I580_9MICO</name>
<dbReference type="Gene3D" id="3.20.20.140">
    <property type="entry name" value="Metal-dependent hydrolases"/>
    <property type="match status" value="1"/>
</dbReference>
<dbReference type="InterPro" id="IPR006680">
    <property type="entry name" value="Amidohydro-rel"/>
</dbReference>
<gene>
    <name evidence="3" type="ORF">GCM10009823_12970</name>
</gene>
<dbReference type="EMBL" id="BAAAPZ010000004">
    <property type="protein sequence ID" value="GAA2094142.1"/>
    <property type="molecule type" value="Genomic_DNA"/>
</dbReference>
<dbReference type="InterPro" id="IPR052350">
    <property type="entry name" value="Metallo-dep_Lactonases"/>
</dbReference>
<sequence length="333" mass="35546">MRRIDSHLHLWDRRRFDYGWMAGRALPETSLPTEFAEVWGGARAAEAGPAPESGAAGGSLNAAAVVIEAGVDAGLRTAERKWIGGLIREHPFLLGFVAAADLAAAGEAQVEACAEDSAVVGIRDNFEGLPAGALTERSAAAEARFRGLLRARDAGLSVDLCVRAAQLSEMHALLERIAAVRGDLDGFVLDHLGKPLPEQWADGGDGRQSPHPDRLQWQEDIAALAALPGLRLKVSGLGGQLSGTASEAELERLVLEYAVPAVRAFGAERSMVGSDHPVSTLPCGITQEQWVRTVERTLRGEFGEAAEQTLGAVAEHHYGLGSEDRSTRGERRW</sequence>
<evidence type="ECO:0000256" key="1">
    <source>
        <dbReference type="ARBA" id="ARBA00038310"/>
    </source>
</evidence>
<feature type="domain" description="Amidohydrolase-related" evidence="2">
    <location>
        <begin position="4"/>
        <end position="296"/>
    </location>
</feature>
<protein>
    <submittedName>
        <fullName evidence="3">Amidohydrolase family protein</fullName>
    </submittedName>
</protein>
<dbReference type="PANTHER" id="PTHR43569:SF2">
    <property type="entry name" value="AMIDOHYDROLASE-RELATED DOMAIN-CONTAINING PROTEIN"/>
    <property type="match status" value="1"/>
</dbReference>
<dbReference type="SUPFAM" id="SSF51556">
    <property type="entry name" value="Metallo-dependent hydrolases"/>
    <property type="match status" value="1"/>
</dbReference>
<dbReference type="InterPro" id="IPR032466">
    <property type="entry name" value="Metal_Hydrolase"/>
</dbReference>
<comment type="caution">
    <text evidence="3">The sequence shown here is derived from an EMBL/GenBank/DDBJ whole genome shotgun (WGS) entry which is preliminary data.</text>
</comment>
<proteinExistence type="inferred from homology"/>
<dbReference type="PANTHER" id="PTHR43569">
    <property type="entry name" value="AMIDOHYDROLASE"/>
    <property type="match status" value="1"/>
</dbReference>
<organism evidence="3 4">
    <name type="scientific">Brevibacterium salitolerans</name>
    <dbReference type="NCBI Taxonomy" id="1403566"/>
    <lineage>
        <taxon>Bacteria</taxon>
        <taxon>Bacillati</taxon>
        <taxon>Actinomycetota</taxon>
        <taxon>Actinomycetes</taxon>
        <taxon>Micrococcales</taxon>
        <taxon>Brevibacteriaceae</taxon>
        <taxon>Brevibacterium</taxon>
    </lineage>
</organism>
<dbReference type="RefSeq" id="WP_344336396.1">
    <property type="nucleotide sequence ID" value="NZ_BAAAPZ010000004.1"/>
</dbReference>
<dbReference type="Proteomes" id="UP001500984">
    <property type="component" value="Unassembled WGS sequence"/>
</dbReference>
<dbReference type="Pfam" id="PF04909">
    <property type="entry name" value="Amidohydro_2"/>
    <property type="match status" value="1"/>
</dbReference>